<protein>
    <recommendedName>
        <fullName evidence="5">DegV family protein</fullName>
    </recommendedName>
</protein>
<evidence type="ECO:0000256" key="2">
    <source>
        <dbReference type="ARBA" id="ARBA00023121"/>
    </source>
</evidence>
<dbReference type="InterPro" id="IPR050270">
    <property type="entry name" value="DegV_domain_contain"/>
</dbReference>
<sequence>MRDFVIMTDSCCDLPKEYIYGNNIPFAMLPFSYNDKEYLDDFGQSLSQKQFFDDLREGALPNTSQANSESFYNMFKPVAKRGQDIIYIGVSSGLSGTYNSANIGKTAILEEFPSVIIYIIDVLTASLGQGLMVRKAVEMKKVGCAAEKIVCEIEKNIQNLNTYITVQDLNFLKRGGRISNVAATLGLVLHIRPILTLNQIGRVMPVLKVRGRKKSITKLAEIVKDKIIDPETQSIAICHADCYEEAVRLKEEILEKVSVKEVLIHYIGPVVGRFSGPGALAVFFIGESRQHHVIDI</sequence>
<accession>A0A401USG1</accession>
<dbReference type="PROSITE" id="PS51482">
    <property type="entry name" value="DEGV"/>
    <property type="match status" value="1"/>
</dbReference>
<dbReference type="RefSeq" id="WP_125005244.1">
    <property type="nucleotide sequence ID" value="NZ_BHYK01000035.1"/>
</dbReference>
<evidence type="ECO:0000313" key="4">
    <source>
        <dbReference type="Proteomes" id="UP000287872"/>
    </source>
</evidence>
<dbReference type="GO" id="GO:0008289">
    <property type="term" value="F:lipid binding"/>
    <property type="evidence" value="ECO:0007669"/>
    <property type="project" value="UniProtKB-KW"/>
</dbReference>
<dbReference type="OrthoDB" id="9780660at2"/>
<keyword evidence="4" id="KW-1185">Reference proteome</keyword>
<dbReference type="PANTHER" id="PTHR33434">
    <property type="entry name" value="DEGV DOMAIN-CONTAINING PROTEIN DR_1986-RELATED"/>
    <property type="match status" value="1"/>
</dbReference>
<organism evidence="3 4">
    <name type="scientific">Clostridium tagluense</name>
    <dbReference type="NCBI Taxonomy" id="360422"/>
    <lineage>
        <taxon>Bacteria</taxon>
        <taxon>Bacillati</taxon>
        <taxon>Bacillota</taxon>
        <taxon>Clostridia</taxon>
        <taxon>Eubacteriales</taxon>
        <taxon>Clostridiaceae</taxon>
        <taxon>Clostridium</taxon>
    </lineage>
</organism>
<proteinExistence type="predicted"/>
<dbReference type="SUPFAM" id="SSF82549">
    <property type="entry name" value="DAK1/DegV-like"/>
    <property type="match status" value="1"/>
</dbReference>
<gene>
    <name evidence="3" type="ORF">Ctaglu_41220</name>
</gene>
<dbReference type="AlphaFoldDB" id="A0A401USG1"/>
<comment type="caution">
    <text evidence="3">The sequence shown here is derived from an EMBL/GenBank/DDBJ whole genome shotgun (WGS) entry which is preliminary data.</text>
</comment>
<dbReference type="PANTHER" id="PTHR33434:SF3">
    <property type="entry name" value="DEGV DOMAIN-CONTAINING PROTEIN YITS"/>
    <property type="match status" value="1"/>
</dbReference>
<dbReference type="NCBIfam" id="TIGR00762">
    <property type="entry name" value="DegV"/>
    <property type="match status" value="1"/>
</dbReference>
<dbReference type="EMBL" id="BHYK01000035">
    <property type="protein sequence ID" value="GCD12499.1"/>
    <property type="molecule type" value="Genomic_DNA"/>
</dbReference>
<dbReference type="Gene3D" id="2.20.28.50">
    <property type="entry name" value="degv family protein"/>
    <property type="match status" value="1"/>
</dbReference>
<dbReference type="InterPro" id="IPR043168">
    <property type="entry name" value="DegV_C"/>
</dbReference>
<evidence type="ECO:0000256" key="1">
    <source>
        <dbReference type="ARBA" id="ARBA00003238"/>
    </source>
</evidence>
<comment type="function">
    <text evidence="1">May bind long-chain fatty acids, such as palmitate, and may play a role in lipid transport or fatty acid metabolism.</text>
</comment>
<dbReference type="InterPro" id="IPR003797">
    <property type="entry name" value="DegV"/>
</dbReference>
<dbReference type="Gene3D" id="3.40.50.10440">
    <property type="entry name" value="Dihydroxyacetone kinase, domain 1"/>
    <property type="match status" value="1"/>
</dbReference>
<dbReference type="Gene3D" id="3.30.1180.10">
    <property type="match status" value="1"/>
</dbReference>
<reference evidence="3 4" key="1">
    <citation type="submission" date="2018-11" db="EMBL/GenBank/DDBJ databases">
        <title>Genome sequencing and assembly of Clostridium tagluense strain A121.</title>
        <authorList>
            <person name="Murakami T."/>
            <person name="Segawa T."/>
            <person name="Shcherbakova V.A."/>
            <person name="Mori H."/>
            <person name="Yoshimura Y."/>
        </authorList>
    </citation>
    <scope>NUCLEOTIDE SEQUENCE [LARGE SCALE GENOMIC DNA]</scope>
    <source>
        <strain evidence="3 4">A121</strain>
    </source>
</reference>
<evidence type="ECO:0000313" key="3">
    <source>
        <dbReference type="EMBL" id="GCD12499.1"/>
    </source>
</evidence>
<evidence type="ECO:0008006" key="5">
    <source>
        <dbReference type="Google" id="ProtNLM"/>
    </source>
</evidence>
<dbReference type="Proteomes" id="UP000287872">
    <property type="component" value="Unassembled WGS sequence"/>
</dbReference>
<keyword evidence="2" id="KW-0446">Lipid-binding</keyword>
<dbReference type="Pfam" id="PF02645">
    <property type="entry name" value="DegV"/>
    <property type="match status" value="1"/>
</dbReference>
<name>A0A401USG1_9CLOT</name>